<keyword evidence="2" id="KW-0378">Hydrolase</keyword>
<organism evidence="6 8">
    <name type="scientific">Lacticaseibacillus casei</name>
    <name type="common">Lactobacillus casei</name>
    <dbReference type="NCBI Taxonomy" id="1582"/>
    <lineage>
        <taxon>Bacteria</taxon>
        <taxon>Bacillati</taxon>
        <taxon>Bacillota</taxon>
        <taxon>Bacilli</taxon>
        <taxon>Lactobacillales</taxon>
        <taxon>Lactobacillaceae</taxon>
        <taxon>Lacticaseibacillus</taxon>
    </lineage>
</organism>
<dbReference type="EMBL" id="CP136128">
    <property type="protein sequence ID" value="WNX27931.1"/>
    <property type="molecule type" value="Genomic_DNA"/>
</dbReference>
<dbReference type="FunFam" id="3.20.20.80:FF:000004">
    <property type="entry name" value="Beta-glucosidase 6-phospho-beta-glucosidase"/>
    <property type="match status" value="1"/>
</dbReference>
<evidence type="ECO:0000313" key="6">
    <source>
        <dbReference type="EMBL" id="ARY90584.1"/>
    </source>
</evidence>
<evidence type="ECO:0000313" key="7">
    <source>
        <dbReference type="EMBL" id="WNX27931.1"/>
    </source>
</evidence>
<dbReference type="PANTHER" id="PTHR10353">
    <property type="entry name" value="GLYCOSYL HYDROLASE"/>
    <property type="match status" value="1"/>
</dbReference>
<dbReference type="Pfam" id="PF00232">
    <property type="entry name" value="Glyco_hydro_1"/>
    <property type="match status" value="1"/>
</dbReference>
<proteinExistence type="inferred from homology"/>
<dbReference type="PRINTS" id="PR00131">
    <property type="entry name" value="GLHYDRLASE1"/>
</dbReference>
<dbReference type="GO" id="GO:0008422">
    <property type="term" value="F:beta-glucosidase activity"/>
    <property type="evidence" value="ECO:0007669"/>
    <property type="project" value="TreeGrafter"/>
</dbReference>
<comment type="similarity">
    <text evidence="1 5">Belongs to the glycosyl hydrolase 1 family.</text>
</comment>
<dbReference type="GO" id="GO:0016052">
    <property type="term" value="P:carbohydrate catabolic process"/>
    <property type="evidence" value="ECO:0007669"/>
    <property type="project" value="TreeGrafter"/>
</dbReference>
<dbReference type="Gene3D" id="3.20.20.80">
    <property type="entry name" value="Glycosidases"/>
    <property type="match status" value="1"/>
</dbReference>
<dbReference type="Proteomes" id="UP000195609">
    <property type="component" value="Chromosome"/>
</dbReference>
<dbReference type="RefSeq" id="WP_087911505.1">
    <property type="nucleotide sequence ID" value="NZ_CP017065.1"/>
</dbReference>
<evidence type="ECO:0000313" key="9">
    <source>
        <dbReference type="Proteomes" id="UP001303564"/>
    </source>
</evidence>
<evidence type="ECO:0000256" key="5">
    <source>
        <dbReference type="RuleBase" id="RU003690"/>
    </source>
</evidence>
<evidence type="ECO:0000256" key="3">
    <source>
        <dbReference type="ARBA" id="ARBA00023295"/>
    </source>
</evidence>
<sequence>MQKTNVFPKDFLWGGAIAACQTEGAYLEDNSGLAVSDVSFFDPKLDRQDLAKHRRITSEIIETAMADTGTARYPKRHGVDFYHRYKEDIALCAEMGFKVFRFSIKWSRVFPTGEELTPNQAALDFYDRVLTEIEKHHMIPLVTISHFEMPLALVNRYNGWADRRVVDMFYRYADSLFARFGQRVPYWISFNEINAGRFSTFKSTGVVEDKSANYLQDCYQAVHHQFVAAAKITKRLREINPNAKMGCMIARFTTYAATSNPDDVLQMMLDEQHDNFFYTDVMVRGAYPHYMKRFFADNNVKIVWAAEDEALLKNYTADYLAFSYYVSNVTSAAPEASATTEGNLRSSLKNPYLESSAWGWQIDPKGLRYTLNTFYDRYQVPLFIVENGLGAEDVPDEKGQVVDTYRIDYLQKHLEQVREALIDGVDLLGYTAWSSIDLVSSGTSEMSKRYGFVYVDQDDEGHGSLMRTRKASFYWYQQVIASNGEDLSYSKQTHVALTEL</sequence>
<gene>
    <name evidence="6" type="ORF">BGL52_01915</name>
    <name evidence="7" type="ORF">RWA16_01910</name>
</gene>
<name>A0AAN1EXU9_LACCA</name>
<feature type="active site" description="Nucleophile" evidence="4">
    <location>
        <position position="386"/>
    </location>
</feature>
<dbReference type="InterPro" id="IPR001360">
    <property type="entry name" value="Glyco_hydro_1"/>
</dbReference>
<dbReference type="InterPro" id="IPR017853">
    <property type="entry name" value="GH"/>
</dbReference>
<evidence type="ECO:0000256" key="2">
    <source>
        <dbReference type="ARBA" id="ARBA00022801"/>
    </source>
</evidence>
<evidence type="ECO:0000256" key="1">
    <source>
        <dbReference type="ARBA" id="ARBA00010838"/>
    </source>
</evidence>
<accession>A0AAN1EXU9</accession>
<dbReference type="SUPFAM" id="SSF51445">
    <property type="entry name" value="(Trans)glycosidases"/>
    <property type="match status" value="1"/>
</dbReference>
<reference evidence="6 8" key="1">
    <citation type="journal article" date="2017" name="Front. Immunol.">
        <title>Complete Genome Sequence of Lactobacillus casei LC5, a Potential Probiotics for Atopic Dermatitis.</title>
        <authorList>
            <person name="Kang J."/>
            <person name="Chung W.H."/>
            <person name="Lim T.J."/>
            <person name="Whon T.W."/>
            <person name="Lim S."/>
            <person name="Nam Y.D."/>
        </authorList>
    </citation>
    <scope>NUCLEOTIDE SEQUENCE [LARGE SCALE GENOMIC DNA]</scope>
    <source>
        <strain evidence="6 8">LC5</strain>
    </source>
</reference>
<dbReference type="AlphaFoldDB" id="A0AAN1EXU9"/>
<dbReference type="PROSITE" id="PS00572">
    <property type="entry name" value="GLYCOSYL_HYDROL_F1_1"/>
    <property type="match status" value="1"/>
</dbReference>
<protein>
    <submittedName>
        <fullName evidence="6">6-phospho-beta-glucosidase</fullName>
    </submittedName>
    <submittedName>
        <fullName evidence="7">Family 1 glycosylhydrolase</fullName>
    </submittedName>
</protein>
<dbReference type="GO" id="GO:0005829">
    <property type="term" value="C:cytosol"/>
    <property type="evidence" value="ECO:0007669"/>
    <property type="project" value="TreeGrafter"/>
</dbReference>
<dbReference type="InterPro" id="IPR018120">
    <property type="entry name" value="Glyco_hydro_1_AS"/>
</dbReference>
<dbReference type="Proteomes" id="UP001303564">
    <property type="component" value="Chromosome"/>
</dbReference>
<evidence type="ECO:0000313" key="8">
    <source>
        <dbReference type="Proteomes" id="UP000195609"/>
    </source>
</evidence>
<dbReference type="EMBL" id="CP017065">
    <property type="protein sequence ID" value="ARY90584.1"/>
    <property type="molecule type" value="Genomic_DNA"/>
</dbReference>
<keyword evidence="3" id="KW-0326">Glycosidase</keyword>
<evidence type="ECO:0000256" key="4">
    <source>
        <dbReference type="PROSITE-ProRule" id="PRU10055"/>
    </source>
</evidence>
<reference evidence="7 9" key="2">
    <citation type="submission" date="2023-09" db="EMBL/GenBank/DDBJ databases">
        <title>Genomic characteristic of L. casei group strains isolated from clinical sources.</title>
        <authorList>
            <person name="Jarocki P."/>
        </authorList>
    </citation>
    <scope>NUCLEOTIDE SEQUENCE [LARGE SCALE GENOMIC DNA]</scope>
    <source>
        <strain evidence="7 9">LMG 24099</strain>
    </source>
</reference>
<dbReference type="PANTHER" id="PTHR10353:SF122">
    <property type="entry name" value="6-PHOSPHO-BETA-GLUCOSIDASE ASCB-RELATED"/>
    <property type="match status" value="1"/>
</dbReference>
<keyword evidence="9" id="KW-1185">Reference proteome</keyword>